<dbReference type="PATRIC" id="fig|345073.21.peg.2892"/>
<keyword evidence="12" id="KW-1133">Transmembrane helix</keyword>
<dbReference type="AlphaFoldDB" id="A0A0H3AFG4"/>
<dbReference type="InterPro" id="IPR036890">
    <property type="entry name" value="HATPase_C_sf"/>
</dbReference>
<keyword evidence="4" id="KW-1003">Cell membrane</keyword>
<feature type="domain" description="PAC" evidence="18">
    <location>
        <begin position="385"/>
        <end position="435"/>
    </location>
</feature>
<reference evidence="19 20" key="1">
    <citation type="submission" date="2007-03" db="EMBL/GenBank/DDBJ databases">
        <authorList>
            <person name="Heidelberg J."/>
        </authorList>
    </citation>
    <scope>NUCLEOTIDE SEQUENCE [LARGE SCALE GENOMIC DNA]</scope>
    <source>
        <strain evidence="20">ATCC 39541 / Classical Ogawa 395 / O395</strain>
    </source>
</reference>
<keyword evidence="16" id="KW-0175">Coiled coil</keyword>
<dbReference type="InterPro" id="IPR017055">
    <property type="entry name" value="Sig_transdc_His_kinase_DctB"/>
</dbReference>
<keyword evidence="8" id="KW-0812">Transmembrane</keyword>
<dbReference type="GO" id="GO:0005886">
    <property type="term" value="C:plasma membrane"/>
    <property type="evidence" value="ECO:0007669"/>
    <property type="project" value="UniProtKB-SubCell"/>
</dbReference>
<dbReference type="Gene3D" id="3.30.565.10">
    <property type="entry name" value="Histidine kinase-like ATPase, C-terminal domain"/>
    <property type="match status" value="1"/>
</dbReference>
<evidence type="ECO:0000256" key="4">
    <source>
        <dbReference type="ARBA" id="ARBA00022475"/>
    </source>
</evidence>
<dbReference type="PANTHER" id="PTHR43065:SF42">
    <property type="entry name" value="TWO-COMPONENT SENSOR PPRA"/>
    <property type="match status" value="1"/>
</dbReference>
<evidence type="ECO:0000256" key="10">
    <source>
        <dbReference type="ARBA" id="ARBA00022777"/>
    </source>
</evidence>
<evidence type="ECO:0000313" key="19">
    <source>
        <dbReference type="EMBL" id="ABQ19140.1"/>
    </source>
</evidence>
<feature type="coiled-coil region" evidence="16">
    <location>
        <begin position="426"/>
        <end position="457"/>
    </location>
</feature>
<evidence type="ECO:0000256" key="9">
    <source>
        <dbReference type="ARBA" id="ARBA00022741"/>
    </source>
</evidence>
<evidence type="ECO:0000256" key="1">
    <source>
        <dbReference type="ARBA" id="ARBA00000085"/>
    </source>
</evidence>
<keyword evidence="14" id="KW-0472">Membrane</keyword>
<dbReference type="InterPro" id="IPR004358">
    <property type="entry name" value="Sig_transdc_His_kin-like_C"/>
</dbReference>
<dbReference type="FunFam" id="1.10.287.130:FF:000049">
    <property type="entry name" value="C4-dicarboxylate transport sensor protein DctB"/>
    <property type="match status" value="1"/>
</dbReference>
<dbReference type="PRINTS" id="PR00344">
    <property type="entry name" value="BCTRLSENSOR"/>
</dbReference>
<evidence type="ECO:0000256" key="7">
    <source>
        <dbReference type="ARBA" id="ARBA00022679"/>
    </source>
</evidence>
<dbReference type="PANTHER" id="PTHR43065">
    <property type="entry name" value="SENSOR HISTIDINE KINASE"/>
    <property type="match status" value="1"/>
</dbReference>
<dbReference type="GO" id="GO:0005524">
    <property type="term" value="F:ATP binding"/>
    <property type="evidence" value="ECO:0007669"/>
    <property type="project" value="UniProtKB-KW"/>
</dbReference>
<dbReference type="GO" id="GO:0000155">
    <property type="term" value="F:phosphorelay sensor kinase activity"/>
    <property type="evidence" value="ECO:0007669"/>
    <property type="project" value="InterPro"/>
</dbReference>
<evidence type="ECO:0000313" key="20">
    <source>
        <dbReference type="Proteomes" id="UP000000249"/>
    </source>
</evidence>
<evidence type="ECO:0000256" key="14">
    <source>
        <dbReference type="ARBA" id="ARBA00023136"/>
    </source>
</evidence>
<dbReference type="Pfam" id="PF13426">
    <property type="entry name" value="PAS_9"/>
    <property type="match status" value="1"/>
</dbReference>
<dbReference type="CDD" id="cd00130">
    <property type="entry name" value="PAS"/>
    <property type="match status" value="1"/>
</dbReference>
<evidence type="ECO:0000259" key="17">
    <source>
        <dbReference type="PROSITE" id="PS50109"/>
    </source>
</evidence>
<dbReference type="InterPro" id="IPR000700">
    <property type="entry name" value="PAS-assoc_C"/>
</dbReference>
<dbReference type="Gene3D" id="3.30.450.20">
    <property type="entry name" value="PAS domain"/>
    <property type="match status" value="2"/>
</dbReference>
<evidence type="ECO:0000256" key="6">
    <source>
        <dbReference type="ARBA" id="ARBA00022553"/>
    </source>
</evidence>
<evidence type="ECO:0000256" key="16">
    <source>
        <dbReference type="SAM" id="Coils"/>
    </source>
</evidence>
<gene>
    <name evidence="19" type="ordered locus">VC0395_1136</name>
</gene>
<accession>A0A0H3AFG4</accession>
<keyword evidence="9" id="KW-0547">Nucleotide-binding</keyword>
<name>A0A0H3AFG4_VIBC3</name>
<dbReference type="CDD" id="cd00082">
    <property type="entry name" value="HisKA"/>
    <property type="match status" value="1"/>
</dbReference>
<organism evidence="19 20">
    <name type="scientific">Vibrio cholerae serotype O1 (strain ATCC 39541 / Classical Ogawa 395 / O395)</name>
    <dbReference type="NCBI Taxonomy" id="345073"/>
    <lineage>
        <taxon>Bacteria</taxon>
        <taxon>Pseudomonadati</taxon>
        <taxon>Pseudomonadota</taxon>
        <taxon>Gammaproteobacteria</taxon>
        <taxon>Vibrionales</taxon>
        <taxon>Vibrionaceae</taxon>
        <taxon>Vibrio</taxon>
    </lineage>
</organism>
<dbReference type="InterPro" id="IPR003661">
    <property type="entry name" value="HisK_dim/P_dom"/>
</dbReference>
<dbReference type="SUPFAM" id="SSF55785">
    <property type="entry name" value="PYP-like sensor domain (PAS domain)"/>
    <property type="match status" value="1"/>
</dbReference>
<evidence type="ECO:0000256" key="5">
    <source>
        <dbReference type="ARBA" id="ARBA00022519"/>
    </source>
</evidence>
<evidence type="ECO:0000256" key="12">
    <source>
        <dbReference type="ARBA" id="ARBA00022989"/>
    </source>
</evidence>
<dbReference type="InterPro" id="IPR000014">
    <property type="entry name" value="PAS"/>
</dbReference>
<comment type="catalytic activity">
    <reaction evidence="1">
        <text>ATP + protein L-histidine = ADP + protein N-phospho-L-histidine.</text>
        <dbReference type="EC" id="2.7.13.3"/>
    </reaction>
</comment>
<evidence type="ECO:0000256" key="13">
    <source>
        <dbReference type="ARBA" id="ARBA00023012"/>
    </source>
</evidence>
<feature type="domain" description="Histidine kinase" evidence="17">
    <location>
        <begin position="473"/>
        <end position="684"/>
    </location>
</feature>
<dbReference type="KEGG" id="vcr:VC395_A0134"/>
<dbReference type="InterPro" id="IPR036097">
    <property type="entry name" value="HisK_dim/P_sf"/>
</dbReference>
<keyword evidence="10" id="KW-0418">Kinase</keyword>
<keyword evidence="7" id="KW-0808">Transferase</keyword>
<keyword evidence="6" id="KW-0597">Phosphoprotein</keyword>
<keyword evidence="13" id="KW-0902">Two-component regulatory system</keyword>
<dbReference type="SUPFAM" id="SSF47384">
    <property type="entry name" value="Homodimeric domain of signal transducing histidine kinase"/>
    <property type="match status" value="1"/>
</dbReference>
<dbReference type="Pfam" id="PF02518">
    <property type="entry name" value="HATPase_c"/>
    <property type="match status" value="1"/>
</dbReference>
<dbReference type="InterPro" id="IPR003594">
    <property type="entry name" value="HATPase_dom"/>
</dbReference>
<dbReference type="SMART" id="SM00387">
    <property type="entry name" value="HATPase_c"/>
    <property type="match status" value="1"/>
</dbReference>
<dbReference type="eggNOG" id="COG4191">
    <property type="taxonomic scope" value="Bacteria"/>
</dbReference>
<evidence type="ECO:0000256" key="8">
    <source>
        <dbReference type="ARBA" id="ARBA00022692"/>
    </source>
</evidence>
<dbReference type="PROSITE" id="PS50113">
    <property type="entry name" value="PAC"/>
    <property type="match status" value="1"/>
</dbReference>
<keyword evidence="5" id="KW-0997">Cell inner membrane</keyword>
<dbReference type="NCBIfam" id="TIGR00229">
    <property type="entry name" value="sensory_box"/>
    <property type="match status" value="1"/>
</dbReference>
<proteinExistence type="predicted"/>
<dbReference type="Gene3D" id="1.10.287.130">
    <property type="match status" value="1"/>
</dbReference>
<evidence type="ECO:0000256" key="15">
    <source>
        <dbReference type="ARBA" id="ARBA00073143"/>
    </source>
</evidence>
<sequence>MKLNKASWIVLVILLLIAVRWGSHAVSENWQLRQAQRHGEQRLLDYISDVRRTLSRFYHLPYLMTNEANTLKLFQGDDRPQAQLQQQLAQLDKAANTKGWYILTLSGSLLTASKNAENWKLSDGKAIIHKILQQREGISIVTKSVGSTPTYFVAAPVYLDVEIVGAVAVQVDLNVLADQWFASDELILFQNSQRHYFLSSSSVYSADWIATHPEVVAAAQKRSLFDGTRLTLWQVEQAPYLAQSVTLDDLNWTLTYLTPLKNLNATVNWISTSAMVGVLLLLLLMRLRYEQYQKRLSEAKIQHVLFEAEERQRNMINKTHVGLLLIDGQGRIEEINPMAKRYFSLSDSMVRQLQAWSLFDTGNPNATVPLLLKNLTEHQELADITNVETVARRSDGSLFPVLFSLIAVSWKDRRHYLVTLIDISKHKKAEIALQNANRDLQQRVEERTAALKSAQQELIEASKMAALGRMSSAITHELNQPLTGLRTLLSSNELLLERGETQLLKANTKLVHSLIDRMAAMTSQLKSFAFNRPDALQAISLPDALQEILRIHQARLTPVDVRVRLSSDLPLVMGEEQRLRQVLGNLVSNALDAMSQTLEPKLSISAVSEEDQVIVRVSDNGCGIAPELLTTMFEPFQTSKKMGEGLGLGLAIVANSLRDMQGSIVATNNPDAGMSFEIRLRAAQ</sequence>
<dbReference type="PROSITE" id="PS50109">
    <property type="entry name" value="HIS_KIN"/>
    <property type="match status" value="1"/>
</dbReference>
<comment type="subcellular location">
    <subcellularLocation>
        <location evidence="2">Cell inner membrane</location>
        <topology evidence="2">Multi-pass membrane protein</topology>
    </subcellularLocation>
</comment>
<dbReference type="SUPFAM" id="SSF55874">
    <property type="entry name" value="ATPase domain of HSP90 chaperone/DNA topoisomerase II/histidine kinase"/>
    <property type="match status" value="1"/>
</dbReference>
<dbReference type="InterPro" id="IPR035965">
    <property type="entry name" value="PAS-like_dom_sf"/>
</dbReference>
<protein>
    <recommendedName>
        <fullName evidence="15">C4-dicarboxylate transport sensor protein DctB</fullName>
        <ecNumber evidence="3">2.7.13.3</ecNumber>
    </recommendedName>
</protein>
<dbReference type="InterPro" id="IPR005467">
    <property type="entry name" value="His_kinase_dom"/>
</dbReference>
<evidence type="ECO:0000256" key="3">
    <source>
        <dbReference type="ARBA" id="ARBA00012438"/>
    </source>
</evidence>
<dbReference type="PIRSF" id="PIRSF036431">
    <property type="entry name" value="STHK_DctB"/>
    <property type="match status" value="1"/>
</dbReference>
<dbReference type="RefSeq" id="WP_000773429.1">
    <property type="nucleotide sequence ID" value="NC_009456.1"/>
</dbReference>
<evidence type="ECO:0000259" key="18">
    <source>
        <dbReference type="PROSITE" id="PS50113"/>
    </source>
</evidence>
<dbReference type="KEGG" id="vco:VC0395_1136"/>
<dbReference type="FunFam" id="3.30.565.10:FF:000218">
    <property type="entry name" value="C4-dicarboxylate transport sensor protein"/>
    <property type="match status" value="1"/>
</dbReference>
<keyword evidence="11" id="KW-0067">ATP-binding</keyword>
<dbReference type="Proteomes" id="UP000000249">
    <property type="component" value="Chromosome 2"/>
</dbReference>
<dbReference type="EC" id="2.7.13.3" evidence="3"/>
<evidence type="ECO:0000256" key="2">
    <source>
        <dbReference type="ARBA" id="ARBA00004429"/>
    </source>
</evidence>
<feature type="coiled-coil region" evidence="16">
    <location>
        <begin position="282"/>
        <end position="309"/>
    </location>
</feature>
<dbReference type="SMART" id="SM00091">
    <property type="entry name" value="PAS"/>
    <property type="match status" value="1"/>
</dbReference>
<dbReference type="EMBL" id="CP000626">
    <property type="protein sequence ID" value="ABQ19140.1"/>
    <property type="molecule type" value="Genomic_DNA"/>
</dbReference>
<dbReference type="SMART" id="SM00388">
    <property type="entry name" value="HisKA"/>
    <property type="match status" value="1"/>
</dbReference>
<dbReference type="OrthoDB" id="9772100at2"/>
<evidence type="ECO:0000256" key="11">
    <source>
        <dbReference type="ARBA" id="ARBA00022840"/>
    </source>
</evidence>
<dbReference type="FunFam" id="3.30.450.20:FF:000245">
    <property type="entry name" value="C4-dicarboxylate transport sensor protein"/>
    <property type="match status" value="1"/>
</dbReference>